<accession>A0A3E0W540</accession>
<reference evidence="1 2" key="1">
    <citation type="submission" date="2017-04" db="EMBL/GenBank/DDBJ databases">
        <title>Comparative genome analysis of Subtercola boreus.</title>
        <authorList>
            <person name="Cho Y.-J."/>
            <person name="Cho A."/>
            <person name="Kim O.-S."/>
            <person name="Lee J.-I."/>
        </authorList>
    </citation>
    <scope>NUCLEOTIDE SEQUENCE [LARGE SCALE GENOMIC DNA]</scope>
    <source>
        <strain evidence="1 2">P27444</strain>
    </source>
</reference>
<evidence type="ECO:0008006" key="3">
    <source>
        <dbReference type="Google" id="ProtNLM"/>
    </source>
</evidence>
<organism evidence="1 2">
    <name type="scientific">Subtercola boreus</name>
    <dbReference type="NCBI Taxonomy" id="120213"/>
    <lineage>
        <taxon>Bacteria</taxon>
        <taxon>Bacillati</taxon>
        <taxon>Actinomycetota</taxon>
        <taxon>Actinomycetes</taxon>
        <taxon>Micrococcales</taxon>
        <taxon>Microbacteriaceae</taxon>
        <taxon>Subtercola</taxon>
    </lineage>
</organism>
<dbReference type="EMBL" id="NBXA01000003">
    <property type="protein sequence ID" value="RFA16257.1"/>
    <property type="molecule type" value="Genomic_DNA"/>
</dbReference>
<dbReference type="SUPFAM" id="SSF55781">
    <property type="entry name" value="GAF domain-like"/>
    <property type="match status" value="1"/>
</dbReference>
<evidence type="ECO:0000313" key="1">
    <source>
        <dbReference type="EMBL" id="RFA16257.1"/>
    </source>
</evidence>
<dbReference type="Proteomes" id="UP000256709">
    <property type="component" value="Unassembled WGS sequence"/>
</dbReference>
<protein>
    <recommendedName>
        <fullName evidence="3">GAF domain-containing protein</fullName>
    </recommendedName>
</protein>
<sequence>MPYIADEAKRDTHLHLVAKYAVDAIGALISPAAGDVRANVFGLTQTRDGLVCVESSRKKKPSPFLAGEAETREALEFLSSGERIVLYHDLSKSRPASWGRQNQTGYKSFMSVPIAAPDPDSHDGELKVYGMVSIDAAAVDVFSTNDEHVAELVADLVATAFAIDDATAHNA</sequence>
<proteinExistence type="predicted"/>
<dbReference type="AlphaFoldDB" id="A0A3E0W540"/>
<gene>
    <name evidence="1" type="ORF">B7R21_02435</name>
</gene>
<dbReference type="InterPro" id="IPR029016">
    <property type="entry name" value="GAF-like_dom_sf"/>
</dbReference>
<name>A0A3E0W540_9MICO</name>
<dbReference type="RefSeq" id="WP_116281655.1">
    <property type="nucleotide sequence ID" value="NZ_NBXA01000003.1"/>
</dbReference>
<comment type="caution">
    <text evidence="1">The sequence shown here is derived from an EMBL/GenBank/DDBJ whole genome shotgun (WGS) entry which is preliminary data.</text>
</comment>
<evidence type="ECO:0000313" key="2">
    <source>
        <dbReference type="Proteomes" id="UP000256709"/>
    </source>
</evidence>
<dbReference type="Gene3D" id="3.30.450.40">
    <property type="match status" value="1"/>
</dbReference>